<comment type="similarity">
    <text evidence="1">Belongs to the protein-tyrosine phosphatase family. Non-receptor class myotubularin subfamily.</text>
</comment>
<dbReference type="GO" id="GO:0019903">
    <property type="term" value="F:protein phosphatase binding"/>
    <property type="evidence" value="ECO:0007669"/>
    <property type="project" value="TreeGrafter"/>
</dbReference>
<evidence type="ECO:0000313" key="2">
    <source>
        <dbReference type="EMBL" id="CAD7225004.1"/>
    </source>
</evidence>
<dbReference type="SUPFAM" id="SSF52799">
    <property type="entry name" value="(Phosphotyrosine protein) phosphatases II"/>
    <property type="match status" value="1"/>
</dbReference>
<dbReference type="OrthoDB" id="271628at2759"/>
<dbReference type="PROSITE" id="PS51339">
    <property type="entry name" value="PPASE_MYOTUBULARIN"/>
    <property type="match status" value="1"/>
</dbReference>
<sequence>MIAEHLQEWRLCHVNSEFQICSSYPPVFCVPKGIEDRTVIEACSFRQGGRLPILSYLHKGKACLLRASQPMIGPQMRRNKADERILSAALSTHSQGQRGYIVDTRTQSAAVASRSRGGGIEMETFYPQWRRMHKGIEKKAGLMDSLNKLVEACNDVNCSSDKWLSRLESSGWMSYIEDVLMTACLVAQCLEVEGASVLVHGTEGTDSTLLVTSLVQIILNQPSRTIRGFQALVEMEWILGGHPFRLRHCKFVYAPSSGKAKASSPVFLAFLDCVWQIMQQFPTAFEFTEDFLLTLLDHSYASQFGTFLANSPRERTTLNLSDRTGSLWSHLSSPRLVQEVANPLYVPQEGPIWPSVAPVTLELCSAIFLRWIREPTPQKEALRAVHDLKKKEDELRLKAQTLRETLTHKYSECAG</sequence>
<dbReference type="InterPro" id="IPR010569">
    <property type="entry name" value="Myotubularin-like_Pase_dom"/>
</dbReference>
<dbReference type="PANTHER" id="PTHR10807">
    <property type="entry name" value="MYOTUBULARIN-RELATED"/>
    <property type="match status" value="1"/>
</dbReference>
<dbReference type="PANTHER" id="PTHR10807:SF73">
    <property type="entry name" value="LD06050P"/>
    <property type="match status" value="1"/>
</dbReference>
<organism evidence="2">
    <name type="scientific">Cyprideis torosa</name>
    <dbReference type="NCBI Taxonomy" id="163714"/>
    <lineage>
        <taxon>Eukaryota</taxon>
        <taxon>Metazoa</taxon>
        <taxon>Ecdysozoa</taxon>
        <taxon>Arthropoda</taxon>
        <taxon>Crustacea</taxon>
        <taxon>Oligostraca</taxon>
        <taxon>Ostracoda</taxon>
        <taxon>Podocopa</taxon>
        <taxon>Podocopida</taxon>
        <taxon>Cytherocopina</taxon>
        <taxon>Cytheroidea</taxon>
        <taxon>Cytherideidae</taxon>
        <taxon>Cyprideis</taxon>
    </lineage>
</organism>
<dbReference type="GO" id="GO:0046856">
    <property type="term" value="P:phosphatidylinositol dephosphorylation"/>
    <property type="evidence" value="ECO:0007669"/>
    <property type="project" value="TreeGrafter"/>
</dbReference>
<dbReference type="Pfam" id="PF06602">
    <property type="entry name" value="Myotub-related"/>
    <property type="match status" value="1"/>
</dbReference>
<proteinExistence type="inferred from homology"/>
<dbReference type="GO" id="GO:0010507">
    <property type="term" value="P:negative regulation of autophagy"/>
    <property type="evidence" value="ECO:0007669"/>
    <property type="project" value="TreeGrafter"/>
</dbReference>
<dbReference type="GO" id="GO:0005737">
    <property type="term" value="C:cytoplasm"/>
    <property type="evidence" value="ECO:0007669"/>
    <property type="project" value="TreeGrafter"/>
</dbReference>
<dbReference type="InterPro" id="IPR029021">
    <property type="entry name" value="Prot-tyrosine_phosphatase-like"/>
</dbReference>
<name>A0A7R8W617_9CRUS</name>
<reference evidence="2" key="1">
    <citation type="submission" date="2020-11" db="EMBL/GenBank/DDBJ databases">
        <authorList>
            <person name="Tran Van P."/>
        </authorList>
    </citation>
    <scope>NUCLEOTIDE SEQUENCE</scope>
</reference>
<accession>A0A7R8W617</accession>
<dbReference type="InterPro" id="IPR030564">
    <property type="entry name" value="Myotubularin"/>
</dbReference>
<dbReference type="AlphaFoldDB" id="A0A7R8W617"/>
<protein>
    <submittedName>
        <fullName evidence="2">Uncharacterized protein</fullName>
    </submittedName>
</protein>
<dbReference type="EMBL" id="OB660482">
    <property type="protein sequence ID" value="CAD7225004.1"/>
    <property type="molecule type" value="Genomic_DNA"/>
</dbReference>
<gene>
    <name evidence="2" type="ORF">CTOB1V02_LOCUS2953</name>
</gene>
<evidence type="ECO:0000256" key="1">
    <source>
        <dbReference type="ARBA" id="ARBA00007471"/>
    </source>
</evidence>